<dbReference type="InParanoid" id="Q6FY38"/>
<feature type="signal peptide" evidence="1">
    <location>
        <begin position="1"/>
        <end position="32"/>
    </location>
</feature>
<evidence type="ECO:0008006" key="5">
    <source>
        <dbReference type="Google" id="ProtNLM"/>
    </source>
</evidence>
<dbReference type="FunCoup" id="Q6FY38">
    <property type="interactions" value="27"/>
</dbReference>
<dbReference type="EMBL" id="CR380947">
    <property type="protein sequence ID" value="CAG57757.1"/>
    <property type="molecule type" value="Genomic_DNA"/>
</dbReference>
<organism evidence="3 4">
    <name type="scientific">Candida glabrata (strain ATCC 2001 / BCRC 20586 / JCM 3761 / NBRC 0622 / NRRL Y-65 / CBS 138)</name>
    <name type="common">Yeast</name>
    <name type="synonym">Nakaseomyces glabratus</name>
    <dbReference type="NCBI Taxonomy" id="284593"/>
    <lineage>
        <taxon>Eukaryota</taxon>
        <taxon>Fungi</taxon>
        <taxon>Dikarya</taxon>
        <taxon>Ascomycota</taxon>
        <taxon>Saccharomycotina</taxon>
        <taxon>Saccharomycetes</taxon>
        <taxon>Saccharomycetales</taxon>
        <taxon>Saccharomycetaceae</taxon>
        <taxon>Nakaseomyces</taxon>
    </lineage>
</organism>
<feature type="chain" id="PRO_5004274961" description="Secreted protein" evidence="1">
    <location>
        <begin position="33"/>
        <end position="279"/>
    </location>
</feature>
<name>Q6FY38_CANGA</name>
<evidence type="ECO:0000313" key="4">
    <source>
        <dbReference type="Proteomes" id="UP000002428"/>
    </source>
</evidence>
<dbReference type="AlphaFoldDB" id="Q6FY38"/>
<dbReference type="STRING" id="284593.Q6FY38"/>
<dbReference type="GO" id="GO:0062040">
    <property type="term" value="C:fungal biofilm matrix"/>
    <property type="evidence" value="ECO:0000314"/>
    <property type="project" value="CGD"/>
</dbReference>
<keyword evidence="4" id="KW-1185">Reference proteome</keyword>
<dbReference type="RefSeq" id="XP_444864.1">
    <property type="nucleotide sequence ID" value="XM_444864.1"/>
</dbReference>
<dbReference type="CGD" id="CAL0126895">
    <property type="gene designation" value="CAGL0A02299g"/>
</dbReference>
<evidence type="ECO:0000256" key="1">
    <source>
        <dbReference type="SAM" id="SignalP"/>
    </source>
</evidence>
<keyword evidence="1" id="KW-0732">Signal</keyword>
<dbReference type="VEuPathDB" id="FungiDB:CAGL0A02299g"/>
<protein>
    <recommendedName>
        <fullName evidence="5">Secreted protein</fullName>
    </recommendedName>
</protein>
<reference evidence="3 4" key="1">
    <citation type="journal article" date="2004" name="Nature">
        <title>Genome evolution in yeasts.</title>
        <authorList>
            <consortium name="Genolevures"/>
            <person name="Dujon B."/>
            <person name="Sherman D."/>
            <person name="Fischer G."/>
            <person name="Durrens P."/>
            <person name="Casaregola S."/>
            <person name="Lafontaine I."/>
            <person name="de Montigny J."/>
            <person name="Marck C."/>
            <person name="Neuveglise C."/>
            <person name="Talla E."/>
            <person name="Goffard N."/>
            <person name="Frangeul L."/>
            <person name="Aigle M."/>
            <person name="Anthouard V."/>
            <person name="Babour A."/>
            <person name="Barbe V."/>
            <person name="Barnay S."/>
            <person name="Blanchin S."/>
            <person name="Beckerich J.M."/>
            <person name="Beyne E."/>
            <person name="Bleykasten C."/>
            <person name="Boisrame A."/>
            <person name="Boyer J."/>
            <person name="Cattolico L."/>
            <person name="Confanioleri F."/>
            <person name="de Daruvar A."/>
            <person name="Despons L."/>
            <person name="Fabre E."/>
            <person name="Fairhead C."/>
            <person name="Ferry-Dumazet H."/>
            <person name="Groppi A."/>
            <person name="Hantraye F."/>
            <person name="Hennequin C."/>
            <person name="Jauniaux N."/>
            <person name="Joyet P."/>
            <person name="Kachouri R."/>
            <person name="Kerrest A."/>
            <person name="Koszul R."/>
            <person name="Lemaire M."/>
            <person name="Lesur I."/>
            <person name="Ma L."/>
            <person name="Muller H."/>
            <person name="Nicaud J.M."/>
            <person name="Nikolski M."/>
            <person name="Oztas S."/>
            <person name="Ozier-Kalogeropoulos O."/>
            <person name="Pellenz S."/>
            <person name="Potier S."/>
            <person name="Richard G.F."/>
            <person name="Straub M.L."/>
            <person name="Suleau A."/>
            <person name="Swennene D."/>
            <person name="Tekaia F."/>
            <person name="Wesolowski-Louvel M."/>
            <person name="Westhof E."/>
            <person name="Wirth B."/>
            <person name="Zeniou-Meyer M."/>
            <person name="Zivanovic I."/>
            <person name="Bolotin-Fukuhara M."/>
            <person name="Thierry A."/>
            <person name="Bouchier C."/>
            <person name="Caudron B."/>
            <person name="Scarpelli C."/>
            <person name="Gaillardin C."/>
            <person name="Weissenbach J."/>
            <person name="Wincker P."/>
            <person name="Souciet J.L."/>
        </authorList>
    </citation>
    <scope>NUCLEOTIDE SEQUENCE [LARGE SCALE GENOMIC DNA]</scope>
    <source>
        <strain evidence="4">ATCC 2001 / BCRC 20586 / JCM 3761 / NBRC 0622 / NRRL Y-65 / CBS 138</strain>
    </source>
</reference>
<dbReference type="HOGENOM" id="CLU_070145_0_0_1"/>
<proteinExistence type="predicted"/>
<sequence>MSALNGRAYVPKFALKLVCLLLCFELVSIVSAMGGIPTGLPEPQLQNNLDVDDSDNLVTIPDEGNFHDYIEKYAGKNTPLLDKRSGNLIVDIKKVKDASDSSSIQPHTTKVYSKNKKTHTFKVMSLNSTEEVWSDWFPVSKCDIGLGDNDNQIKLKYAYHYNWTKEDTLDADFKHIKSLLKLPISKEVGIGNTFKCGAEAGQTVQVWLQQRCIKALIQTQECTKESSRVIKCNDWDNGTYIMAPLKGIGNVQFGCSGTDNHTECDAKMDPKLGKKFKKS</sequence>
<evidence type="ECO:0000313" key="2">
    <source>
        <dbReference type="CGD" id="CAL0126895"/>
    </source>
</evidence>
<gene>
    <name evidence="2 3" type="ordered locus">CAGL0A02299g</name>
</gene>
<dbReference type="Proteomes" id="UP000002428">
    <property type="component" value="Chromosome A"/>
</dbReference>
<evidence type="ECO:0000313" key="3">
    <source>
        <dbReference type="EMBL" id="CAG57757.1"/>
    </source>
</evidence>
<dbReference type="KEGG" id="cgr:2886276"/>
<accession>Q6FY38</accession>